<feature type="coiled-coil region" evidence="1">
    <location>
        <begin position="142"/>
        <end position="169"/>
    </location>
</feature>
<feature type="non-terminal residue" evidence="3">
    <location>
        <position position="1"/>
    </location>
</feature>
<evidence type="ECO:0000256" key="2">
    <source>
        <dbReference type="SAM" id="MobiDB-lite"/>
    </source>
</evidence>
<name>A0A8S4A2H9_9EUPU</name>
<feature type="non-terminal residue" evidence="3">
    <location>
        <position position="211"/>
    </location>
</feature>
<evidence type="ECO:0000313" key="3">
    <source>
        <dbReference type="EMBL" id="CAG5134165.1"/>
    </source>
</evidence>
<accession>A0A8S4A2H9</accession>
<comment type="caution">
    <text evidence="3">The sequence shown here is derived from an EMBL/GenBank/DDBJ whole genome shotgun (WGS) entry which is preliminary data.</text>
</comment>
<reference evidence="3" key="1">
    <citation type="submission" date="2021-04" db="EMBL/GenBank/DDBJ databases">
        <authorList>
            <consortium name="Molecular Ecology Group"/>
        </authorList>
    </citation>
    <scope>NUCLEOTIDE SEQUENCE</scope>
</reference>
<dbReference type="EMBL" id="CAJHNH020006890">
    <property type="protein sequence ID" value="CAG5134165.1"/>
    <property type="molecule type" value="Genomic_DNA"/>
</dbReference>
<feature type="region of interest" description="Disordered" evidence="2">
    <location>
        <begin position="185"/>
        <end position="211"/>
    </location>
</feature>
<dbReference type="OrthoDB" id="6280085at2759"/>
<feature type="compositionally biased region" description="Polar residues" evidence="2">
    <location>
        <begin position="185"/>
        <end position="202"/>
    </location>
</feature>
<protein>
    <submittedName>
        <fullName evidence="3">Uncharacterized protein</fullName>
    </submittedName>
</protein>
<evidence type="ECO:0000256" key="1">
    <source>
        <dbReference type="SAM" id="Coils"/>
    </source>
</evidence>
<organism evidence="3 4">
    <name type="scientific">Candidula unifasciata</name>
    <dbReference type="NCBI Taxonomy" id="100452"/>
    <lineage>
        <taxon>Eukaryota</taxon>
        <taxon>Metazoa</taxon>
        <taxon>Spiralia</taxon>
        <taxon>Lophotrochozoa</taxon>
        <taxon>Mollusca</taxon>
        <taxon>Gastropoda</taxon>
        <taxon>Heterobranchia</taxon>
        <taxon>Euthyneura</taxon>
        <taxon>Panpulmonata</taxon>
        <taxon>Eupulmonata</taxon>
        <taxon>Stylommatophora</taxon>
        <taxon>Helicina</taxon>
        <taxon>Helicoidea</taxon>
        <taxon>Geomitridae</taxon>
        <taxon>Candidula</taxon>
    </lineage>
</organism>
<evidence type="ECO:0000313" key="4">
    <source>
        <dbReference type="Proteomes" id="UP000678393"/>
    </source>
</evidence>
<feature type="compositionally biased region" description="Basic and acidic residues" evidence="2">
    <location>
        <begin position="54"/>
        <end position="74"/>
    </location>
</feature>
<feature type="region of interest" description="Disordered" evidence="2">
    <location>
        <begin position="44"/>
        <end position="74"/>
    </location>
</feature>
<dbReference type="Proteomes" id="UP000678393">
    <property type="component" value="Unassembled WGS sequence"/>
</dbReference>
<sequence length="211" mass="24660">GVPLLNLTYLKDDDKKIKPAFYDLRDYSLDTPYSASTIRFGKLQSNRNATRPDGVPELRLEDARPESYRRPDKQQTVWDKDPVPVTVSQPSARYKQMYQQYSDEMKQSYRDHVNASKQDLNGEIEDSVQHQSDGMHSKNPTLQRYTDMKQLKKKDAEELLEKNKKLKLVETVMIDQMSRAVISDTEQNEFQANRHNSSQRSRVTNRHLHDS</sequence>
<dbReference type="AlphaFoldDB" id="A0A8S4A2H9"/>
<keyword evidence="4" id="KW-1185">Reference proteome</keyword>
<keyword evidence="1" id="KW-0175">Coiled coil</keyword>
<gene>
    <name evidence="3" type="ORF">CUNI_LOCUS19723</name>
</gene>
<proteinExistence type="predicted"/>